<dbReference type="GO" id="GO:0140359">
    <property type="term" value="F:ABC-type transporter activity"/>
    <property type="evidence" value="ECO:0007669"/>
    <property type="project" value="UniProtKB-ARBA"/>
</dbReference>
<dbReference type="GO" id="GO:0005524">
    <property type="term" value="F:ATP binding"/>
    <property type="evidence" value="ECO:0007669"/>
    <property type="project" value="UniProtKB-KW"/>
</dbReference>
<dbReference type="PROSITE" id="PS50893">
    <property type="entry name" value="ABC_TRANSPORTER_2"/>
    <property type="match status" value="1"/>
</dbReference>
<evidence type="ECO:0000313" key="7">
    <source>
        <dbReference type="EMBL" id="PAK90388.1"/>
    </source>
</evidence>
<dbReference type="InterPro" id="IPR027417">
    <property type="entry name" value="P-loop_NTPase"/>
</dbReference>
<dbReference type="InterPro" id="IPR003593">
    <property type="entry name" value="AAA+_ATPase"/>
</dbReference>
<evidence type="ECO:0000256" key="5">
    <source>
        <dbReference type="SAM" id="Coils"/>
    </source>
</evidence>
<dbReference type="Gene3D" id="3.40.50.300">
    <property type="entry name" value="P-loop containing nucleotide triphosphate hydrolases"/>
    <property type="match status" value="1"/>
</dbReference>
<name>A0AAQ0R5V7_9LACT</name>
<keyword evidence="2" id="KW-0547">Nucleotide-binding</keyword>
<sequence>MSKTIIEFKNVSKTYADTDTTVLKDISFELEEGKFYTLLGASGSGKSTILNIIAGLLDATDGDVILNNKRINDLPANKRNVHTIFQSYALFPNMNVFDNVAFALKIKGVDKKEIAKRVSESLKLVRLDGFEKRSITKLSGGQKQRVAIARAIIDRPKVLLLDESLSALDMKLRKDMQYELRELQQSLGITFIFVTHDQEEALAMSDWVFIMNEGEIVQSGTPTDIYDEPINHFVADFIGESNILNGRMIEDYLVEFNGQKFEAVDGGMRKNEPIEVVIRPEDIWFTLPDEGKFNVKVDTQLFRGVHYEIVAYDEFNNEWLIHSTHKAIVGETVGLDFDPEAIHIMRLNETEEEFDARIEEYVEEEETVGLANAVEEENAEEEAAIQEAVKEALENTMELTELAETVNEILQKQENEPESENKESGANK</sequence>
<keyword evidence="3 7" id="KW-0067">ATP-binding</keyword>
<comment type="caution">
    <text evidence="7">The sequence shown here is derived from an EMBL/GenBank/DDBJ whole genome shotgun (WGS) entry which is preliminary data.</text>
</comment>
<dbReference type="InterPro" id="IPR050093">
    <property type="entry name" value="ABC_SmlMolc_Importer"/>
</dbReference>
<accession>A0AAQ0R5V7</accession>
<dbReference type="InterPro" id="IPR013611">
    <property type="entry name" value="Transp-assoc_OB_typ2"/>
</dbReference>
<protein>
    <submittedName>
        <fullName evidence="7">Spermidine/putrescine ABC transporter ATP-binding protein</fullName>
    </submittedName>
</protein>
<reference evidence="7 8" key="1">
    <citation type="submission" date="2017-04" db="EMBL/GenBank/DDBJ databases">
        <title>Kefir bacterial isolates.</title>
        <authorList>
            <person name="Kim Y."/>
            <person name="Blasche S."/>
            <person name="Patil K.R."/>
        </authorList>
    </citation>
    <scope>NUCLEOTIDE SEQUENCE [LARGE SCALE GENOMIC DNA]</scope>
    <source>
        <strain evidence="7 8">OG2</strain>
    </source>
</reference>
<evidence type="ECO:0000313" key="8">
    <source>
        <dbReference type="Proteomes" id="UP000215635"/>
    </source>
</evidence>
<dbReference type="SUPFAM" id="SSF52540">
    <property type="entry name" value="P-loop containing nucleoside triphosphate hydrolases"/>
    <property type="match status" value="1"/>
</dbReference>
<keyword evidence="4" id="KW-1278">Translocase</keyword>
<dbReference type="PROSITE" id="PS00211">
    <property type="entry name" value="ABC_TRANSPORTER_1"/>
    <property type="match status" value="1"/>
</dbReference>
<dbReference type="Pfam" id="PF00005">
    <property type="entry name" value="ABC_tran"/>
    <property type="match status" value="1"/>
</dbReference>
<proteinExistence type="predicted"/>
<dbReference type="Gene3D" id="2.40.50.100">
    <property type="match status" value="1"/>
</dbReference>
<dbReference type="PANTHER" id="PTHR42781:SF4">
    <property type="entry name" value="SPERMIDINE_PUTRESCINE IMPORT ATP-BINDING PROTEIN POTA"/>
    <property type="match status" value="1"/>
</dbReference>
<dbReference type="GO" id="GO:0043190">
    <property type="term" value="C:ATP-binding cassette (ABC) transporter complex"/>
    <property type="evidence" value="ECO:0007669"/>
    <property type="project" value="InterPro"/>
</dbReference>
<dbReference type="FunFam" id="3.40.50.300:FF:000042">
    <property type="entry name" value="Maltose/maltodextrin ABC transporter, ATP-binding protein"/>
    <property type="match status" value="1"/>
</dbReference>
<dbReference type="InterPro" id="IPR008995">
    <property type="entry name" value="Mo/tungstate-bd_C_term_dom"/>
</dbReference>
<feature type="coiled-coil region" evidence="5">
    <location>
        <begin position="344"/>
        <end position="416"/>
    </location>
</feature>
<dbReference type="AlphaFoldDB" id="A0AAQ0R5V7"/>
<dbReference type="SMART" id="SM00382">
    <property type="entry name" value="AAA"/>
    <property type="match status" value="1"/>
</dbReference>
<dbReference type="InterPro" id="IPR017871">
    <property type="entry name" value="ABC_transporter-like_CS"/>
</dbReference>
<dbReference type="Pfam" id="PF08402">
    <property type="entry name" value="TOBE_2"/>
    <property type="match status" value="1"/>
</dbReference>
<evidence type="ECO:0000256" key="1">
    <source>
        <dbReference type="ARBA" id="ARBA00022448"/>
    </source>
</evidence>
<evidence type="ECO:0000256" key="3">
    <source>
        <dbReference type="ARBA" id="ARBA00022840"/>
    </source>
</evidence>
<feature type="domain" description="ABC transporter" evidence="6">
    <location>
        <begin position="6"/>
        <end position="238"/>
    </location>
</feature>
<dbReference type="InterPro" id="IPR003439">
    <property type="entry name" value="ABC_transporter-like_ATP-bd"/>
</dbReference>
<evidence type="ECO:0000259" key="6">
    <source>
        <dbReference type="PROSITE" id="PS50893"/>
    </source>
</evidence>
<keyword evidence="1" id="KW-0813">Transport</keyword>
<dbReference type="EMBL" id="NCWV01000001">
    <property type="protein sequence ID" value="PAK90388.1"/>
    <property type="molecule type" value="Genomic_DNA"/>
</dbReference>
<keyword evidence="5" id="KW-0175">Coiled coil</keyword>
<dbReference type="SUPFAM" id="SSF50331">
    <property type="entry name" value="MOP-like"/>
    <property type="match status" value="1"/>
</dbReference>
<dbReference type="RefSeq" id="WP_095348138.1">
    <property type="nucleotide sequence ID" value="NZ_CP184687.1"/>
</dbReference>
<dbReference type="GO" id="GO:0016887">
    <property type="term" value="F:ATP hydrolysis activity"/>
    <property type="evidence" value="ECO:0007669"/>
    <property type="project" value="InterPro"/>
</dbReference>
<evidence type="ECO:0000256" key="4">
    <source>
        <dbReference type="ARBA" id="ARBA00022967"/>
    </source>
</evidence>
<dbReference type="PANTHER" id="PTHR42781">
    <property type="entry name" value="SPERMIDINE/PUTRESCINE IMPORT ATP-BINDING PROTEIN POTA"/>
    <property type="match status" value="1"/>
</dbReference>
<organism evidence="7 8">
    <name type="scientific">Lactococcus lactis</name>
    <dbReference type="NCBI Taxonomy" id="1358"/>
    <lineage>
        <taxon>Bacteria</taxon>
        <taxon>Bacillati</taxon>
        <taxon>Bacillota</taxon>
        <taxon>Bacilli</taxon>
        <taxon>Lactobacillales</taxon>
        <taxon>Streptococcaceae</taxon>
        <taxon>Lactococcus</taxon>
    </lineage>
</organism>
<gene>
    <name evidence="7" type="ORF">B8W88_01150</name>
</gene>
<evidence type="ECO:0000256" key="2">
    <source>
        <dbReference type="ARBA" id="ARBA00022741"/>
    </source>
</evidence>
<dbReference type="Proteomes" id="UP000215635">
    <property type="component" value="Unassembled WGS sequence"/>
</dbReference>